<dbReference type="Pfam" id="PF00583">
    <property type="entry name" value="Acetyltransf_1"/>
    <property type="match status" value="1"/>
</dbReference>
<dbReference type="PROSITE" id="PS51186">
    <property type="entry name" value="GNAT"/>
    <property type="match status" value="1"/>
</dbReference>
<gene>
    <name evidence="2" type="ORF">LZC95_02665</name>
</gene>
<dbReference type="Gene3D" id="3.40.630.30">
    <property type="match status" value="1"/>
</dbReference>
<dbReference type="Proteomes" id="UP001379533">
    <property type="component" value="Chromosome"/>
</dbReference>
<dbReference type="InterPro" id="IPR016181">
    <property type="entry name" value="Acyl_CoA_acyltransferase"/>
</dbReference>
<dbReference type="EMBL" id="CP089982">
    <property type="protein sequence ID" value="WXA95742.1"/>
    <property type="molecule type" value="Genomic_DNA"/>
</dbReference>
<feature type="domain" description="N-acetyltransferase" evidence="1">
    <location>
        <begin position="2"/>
        <end position="139"/>
    </location>
</feature>
<accession>A0ABZ2KAP5</accession>
<evidence type="ECO:0000313" key="3">
    <source>
        <dbReference type="Proteomes" id="UP001379533"/>
    </source>
</evidence>
<dbReference type="CDD" id="cd04301">
    <property type="entry name" value="NAT_SF"/>
    <property type="match status" value="1"/>
</dbReference>
<reference evidence="2 3" key="1">
    <citation type="submission" date="2021-12" db="EMBL/GenBank/DDBJ databases">
        <title>Discovery of the Pendulisporaceae a myxobacterial family with distinct sporulation behavior and unique specialized metabolism.</title>
        <authorList>
            <person name="Garcia R."/>
            <person name="Popoff A."/>
            <person name="Bader C.D."/>
            <person name="Loehr J."/>
            <person name="Walesch S."/>
            <person name="Walt C."/>
            <person name="Boldt J."/>
            <person name="Bunk B."/>
            <person name="Haeckl F.J.F.P.J."/>
            <person name="Gunesch A.P."/>
            <person name="Birkelbach J."/>
            <person name="Nuebel U."/>
            <person name="Pietschmann T."/>
            <person name="Bach T."/>
            <person name="Mueller R."/>
        </authorList>
    </citation>
    <scope>NUCLEOTIDE SEQUENCE [LARGE SCALE GENOMIC DNA]</scope>
    <source>
        <strain evidence="2 3">MSr12523</strain>
    </source>
</reference>
<keyword evidence="3" id="KW-1185">Reference proteome</keyword>
<evidence type="ECO:0000259" key="1">
    <source>
        <dbReference type="PROSITE" id="PS51186"/>
    </source>
</evidence>
<organism evidence="2 3">
    <name type="scientific">Pendulispora brunnea</name>
    <dbReference type="NCBI Taxonomy" id="2905690"/>
    <lineage>
        <taxon>Bacteria</taxon>
        <taxon>Pseudomonadati</taxon>
        <taxon>Myxococcota</taxon>
        <taxon>Myxococcia</taxon>
        <taxon>Myxococcales</taxon>
        <taxon>Sorangiineae</taxon>
        <taxon>Pendulisporaceae</taxon>
        <taxon>Pendulispora</taxon>
    </lineage>
</organism>
<proteinExistence type="predicted"/>
<dbReference type="InterPro" id="IPR000182">
    <property type="entry name" value="GNAT_dom"/>
</dbReference>
<dbReference type="SUPFAM" id="SSF55729">
    <property type="entry name" value="Acyl-CoA N-acyltransferases (Nat)"/>
    <property type="match status" value="1"/>
</dbReference>
<sequence length="139" mass="14933">MPSSWAISEPETLMVMPLRSMPPSTIPGPYEMEIVTHPHTTDVRLRAADQVIAASGRMAIHGASAIIDQVETNPAHRRRGLGSFVMNELCTRAALRGASRGVLVATLEGVALYRSLGWTIESPITAAVHRPDTARAPSP</sequence>
<name>A0ABZ2KAP5_9BACT</name>
<evidence type="ECO:0000313" key="2">
    <source>
        <dbReference type="EMBL" id="WXA95742.1"/>
    </source>
</evidence>
<protein>
    <submittedName>
        <fullName evidence="2">GNAT family N-acetyltransferase</fullName>
    </submittedName>
</protein>
<dbReference type="RefSeq" id="WP_394846351.1">
    <property type="nucleotide sequence ID" value="NZ_CP089982.1"/>
</dbReference>